<dbReference type="GO" id="GO:0015252">
    <property type="term" value="F:proton channel activity"/>
    <property type="evidence" value="ECO:0007669"/>
    <property type="project" value="InterPro"/>
</dbReference>
<accession>A0A934PT41</accession>
<dbReference type="InterPro" id="IPR010617">
    <property type="entry name" value="TMEM175-like"/>
</dbReference>
<dbReference type="Pfam" id="PF06736">
    <property type="entry name" value="TMEM175"/>
    <property type="match status" value="1"/>
</dbReference>
<evidence type="ECO:0000313" key="14">
    <source>
        <dbReference type="EMBL" id="MBK0380329.1"/>
    </source>
</evidence>
<feature type="transmembrane region" description="Helical" evidence="13">
    <location>
        <begin position="57"/>
        <end position="75"/>
    </location>
</feature>
<dbReference type="GO" id="GO:0005267">
    <property type="term" value="F:potassium channel activity"/>
    <property type="evidence" value="ECO:0007669"/>
    <property type="project" value="UniProtKB-KW"/>
</dbReference>
<dbReference type="EMBL" id="JAEHFW010000002">
    <property type="protein sequence ID" value="MBK0380329.1"/>
    <property type="molecule type" value="Genomic_DNA"/>
</dbReference>
<name>A0A934PT41_9SPHI</name>
<reference evidence="14" key="1">
    <citation type="submission" date="2020-12" db="EMBL/GenBank/DDBJ databases">
        <title>Bacterial novel species Mucilaginibacter sp. SD-g isolated from soil.</title>
        <authorList>
            <person name="Jung H.-Y."/>
        </authorList>
    </citation>
    <scope>NUCLEOTIDE SEQUENCE</scope>
    <source>
        <strain evidence="14">SD-g</strain>
    </source>
</reference>
<evidence type="ECO:0000256" key="10">
    <source>
        <dbReference type="ARBA" id="ARBA00023136"/>
    </source>
</evidence>
<feature type="transmembrane region" description="Helical" evidence="13">
    <location>
        <begin position="16"/>
        <end position="37"/>
    </location>
</feature>
<dbReference type="PANTHER" id="PTHR31462:SF5">
    <property type="entry name" value="ENDOSOMAL_LYSOSOMAL PROTON CHANNEL TMEM175"/>
    <property type="match status" value="1"/>
</dbReference>
<keyword evidence="9" id="KW-0406">Ion transport</keyword>
<evidence type="ECO:0000256" key="4">
    <source>
        <dbReference type="ARBA" id="ARBA00022538"/>
    </source>
</evidence>
<keyword evidence="8 13" id="KW-1133">Transmembrane helix</keyword>
<feature type="transmembrane region" description="Helical" evidence="13">
    <location>
        <begin position="91"/>
        <end position="112"/>
    </location>
</feature>
<evidence type="ECO:0000256" key="7">
    <source>
        <dbReference type="ARBA" id="ARBA00022958"/>
    </source>
</evidence>
<evidence type="ECO:0000313" key="15">
    <source>
        <dbReference type="Proteomes" id="UP000613193"/>
    </source>
</evidence>
<dbReference type="PANTHER" id="PTHR31462">
    <property type="entry name" value="ENDOSOMAL/LYSOSOMAL POTASSIUM CHANNEL TMEM175"/>
    <property type="match status" value="1"/>
</dbReference>
<organism evidence="14 15">
    <name type="scientific">Mucilaginibacter segetis</name>
    <dbReference type="NCBI Taxonomy" id="2793071"/>
    <lineage>
        <taxon>Bacteria</taxon>
        <taxon>Pseudomonadati</taxon>
        <taxon>Bacteroidota</taxon>
        <taxon>Sphingobacteriia</taxon>
        <taxon>Sphingobacteriales</taxon>
        <taxon>Sphingobacteriaceae</taxon>
        <taxon>Mucilaginibacter</taxon>
    </lineage>
</organism>
<proteinExistence type="inferred from homology"/>
<comment type="caution">
    <text evidence="14">The sequence shown here is derived from an EMBL/GenBank/DDBJ whole genome shotgun (WGS) entry which is preliminary data.</text>
</comment>
<keyword evidence="4" id="KW-0633">Potassium transport</keyword>
<keyword evidence="10 13" id="KW-0472">Membrane</keyword>
<comment type="catalytic activity">
    <reaction evidence="12">
        <text>K(+)(in) = K(+)(out)</text>
        <dbReference type="Rhea" id="RHEA:29463"/>
        <dbReference type="ChEBI" id="CHEBI:29103"/>
    </reaction>
</comment>
<feature type="transmembrane region" description="Helical" evidence="13">
    <location>
        <begin position="124"/>
        <end position="146"/>
    </location>
</feature>
<comment type="similarity">
    <text evidence="2">Belongs to the TMEM175 family.</text>
</comment>
<evidence type="ECO:0000256" key="3">
    <source>
        <dbReference type="ARBA" id="ARBA00022448"/>
    </source>
</evidence>
<evidence type="ECO:0000256" key="12">
    <source>
        <dbReference type="ARBA" id="ARBA00034430"/>
    </source>
</evidence>
<keyword evidence="3" id="KW-0813">Transport</keyword>
<keyword evidence="6" id="KW-0631">Potassium channel</keyword>
<evidence type="ECO:0000256" key="8">
    <source>
        <dbReference type="ARBA" id="ARBA00022989"/>
    </source>
</evidence>
<keyword evidence="11" id="KW-0407">Ion channel</keyword>
<evidence type="ECO:0000256" key="13">
    <source>
        <dbReference type="SAM" id="Phobius"/>
    </source>
</evidence>
<dbReference type="AlphaFoldDB" id="A0A934PT41"/>
<evidence type="ECO:0000256" key="9">
    <source>
        <dbReference type="ARBA" id="ARBA00023065"/>
    </source>
</evidence>
<evidence type="ECO:0000256" key="1">
    <source>
        <dbReference type="ARBA" id="ARBA00004141"/>
    </source>
</evidence>
<evidence type="ECO:0000256" key="5">
    <source>
        <dbReference type="ARBA" id="ARBA00022692"/>
    </source>
</evidence>
<dbReference type="Proteomes" id="UP000613193">
    <property type="component" value="Unassembled WGS sequence"/>
</dbReference>
<evidence type="ECO:0000256" key="11">
    <source>
        <dbReference type="ARBA" id="ARBA00023303"/>
    </source>
</evidence>
<protein>
    <submittedName>
        <fullName evidence="14">DUF1211 domain-containing protein</fullName>
    </submittedName>
</protein>
<comment type="subcellular location">
    <subcellularLocation>
        <location evidence="1">Membrane</location>
        <topology evidence="1">Multi-pass membrane protein</topology>
    </subcellularLocation>
</comment>
<keyword evidence="7" id="KW-0630">Potassium</keyword>
<feature type="transmembrane region" description="Helical" evidence="13">
    <location>
        <begin position="167"/>
        <end position="185"/>
    </location>
</feature>
<gene>
    <name evidence="14" type="ORF">I5M19_13475</name>
</gene>
<evidence type="ECO:0000256" key="2">
    <source>
        <dbReference type="ARBA" id="ARBA00006920"/>
    </source>
</evidence>
<sequence length="218" mass="25028">MNATDPHHKKFQMDRIALFSDAVFAIAITLLIIEIKIPELQSDFTDSHLLEEFNHSIGKFIGVLISFFVIGRFWIGHHSIFGYVNNYNSKLLWANLLMLFSIVLMPFSTGIYSEYWQSPMITPVIVYVTNICFTGFMNIRLINIVSDPKNKLSTGLQNSHFIKVSKLRSLVAPIIFLLSLVIAFFNIVLASYIPILIPVAIVFVNKWYHKKHPEYKTS</sequence>
<dbReference type="GO" id="GO:0016020">
    <property type="term" value="C:membrane"/>
    <property type="evidence" value="ECO:0007669"/>
    <property type="project" value="UniProtKB-SubCell"/>
</dbReference>
<keyword evidence="5 13" id="KW-0812">Transmembrane</keyword>
<evidence type="ECO:0000256" key="6">
    <source>
        <dbReference type="ARBA" id="ARBA00022826"/>
    </source>
</evidence>
<dbReference type="RefSeq" id="WP_200066852.1">
    <property type="nucleotide sequence ID" value="NZ_JAEHFW010000002.1"/>
</dbReference>
<keyword evidence="15" id="KW-1185">Reference proteome</keyword>